<evidence type="ECO:0000259" key="1">
    <source>
        <dbReference type="Pfam" id="PF03235"/>
    </source>
</evidence>
<proteinExistence type="predicted"/>
<dbReference type="PANTHER" id="PTHR37292">
    <property type="entry name" value="VNG6097C"/>
    <property type="match status" value="1"/>
</dbReference>
<dbReference type="InterPro" id="IPR004919">
    <property type="entry name" value="GmrSD_N"/>
</dbReference>
<dbReference type="Proteomes" id="UP000600101">
    <property type="component" value="Unassembled WGS sequence"/>
</dbReference>
<reference evidence="2" key="1">
    <citation type="submission" date="2020-08" db="EMBL/GenBank/DDBJ databases">
        <authorList>
            <person name="Hu Y."/>
            <person name="Nguyen S.V."/>
            <person name="Li F."/>
            <person name="Fanning S."/>
        </authorList>
    </citation>
    <scope>NUCLEOTIDE SEQUENCE</scope>
    <source>
        <strain evidence="2">SYSU D8009</strain>
    </source>
</reference>
<sequence length="602" mass="67752">MLKEIGRGRIQLPDFQRGWVWDDEHIRSVATSISRSFPIGAVMTLMTGGEVRFQPRLVEGVGLDGPPPTPERLILDGQQRLTSLFQALTLDRAIRTRDDKGREVERWYYVDIRKALGSAEDREQAVFSVPEDRRIKRDFGREIVLDLSTPEGEYANECFPLRSIFDSDRWFTGWMQHWGYAPEKIERFNRFRSDFIDTFKTYPVPVIQLRRSASKEAVCRVFEKVNTGGVPLTAFELLTATYAADGFNLREDWYGVSRPGQRHPGRAARLAEAGRVLRAIENTDFLQAVSLLHTSARRAQGGSDAPAISCTRQAILDLPLAGYRAQADHAEEGFRRARQFLWREKVFGGDDLPYRTQLVPLSTILIGLGDRWNDDAVRRRVRQWYWCGVFGELYGSAIESRFARDLPEVTAWALGGGPVPQTVQECNFVADRLLTLRSRQSAAYKGLHALIMQRGGAQDWRTGAGVDEQTYFDESIDIHHIFPRAWCERRGIGRGLYNSIVNKTALSAPTNRFLSGDAPSVYLRRLQERQGLAAERLDGFLRTHFVDPARLRADELAGMMAARAEALVAEIAEATGRPVGGAQIADIFRTGAAVDDGEENGS</sequence>
<keyword evidence="3" id="KW-1185">Reference proteome</keyword>
<name>A0A9X0QXQ3_9PROT</name>
<evidence type="ECO:0000313" key="3">
    <source>
        <dbReference type="Proteomes" id="UP000600101"/>
    </source>
</evidence>
<dbReference type="Pfam" id="PF03235">
    <property type="entry name" value="GmrSD_N"/>
    <property type="match status" value="1"/>
</dbReference>
<dbReference type="EMBL" id="JACOMF010000010">
    <property type="protein sequence ID" value="MBC4015901.1"/>
    <property type="molecule type" value="Genomic_DNA"/>
</dbReference>
<dbReference type="AlphaFoldDB" id="A0A9X0QXQ3"/>
<protein>
    <submittedName>
        <fullName evidence="2">DUF262 domain-containing protein</fullName>
    </submittedName>
</protein>
<organism evidence="2 3">
    <name type="scientific">Siccirubricoccus deserti</name>
    <dbReference type="NCBI Taxonomy" id="2013562"/>
    <lineage>
        <taxon>Bacteria</taxon>
        <taxon>Pseudomonadati</taxon>
        <taxon>Pseudomonadota</taxon>
        <taxon>Alphaproteobacteria</taxon>
        <taxon>Acetobacterales</taxon>
        <taxon>Roseomonadaceae</taxon>
        <taxon>Siccirubricoccus</taxon>
    </lineage>
</organism>
<evidence type="ECO:0000313" key="2">
    <source>
        <dbReference type="EMBL" id="MBC4015901.1"/>
    </source>
</evidence>
<gene>
    <name evidence="2" type="ORF">H7965_11260</name>
</gene>
<accession>A0A9X0QXQ3</accession>
<comment type="caution">
    <text evidence="2">The sequence shown here is derived from an EMBL/GenBank/DDBJ whole genome shotgun (WGS) entry which is preliminary data.</text>
</comment>
<feature type="domain" description="GmrSD restriction endonucleases N-terminal" evidence="1">
    <location>
        <begin position="3"/>
        <end position="242"/>
    </location>
</feature>
<dbReference type="PANTHER" id="PTHR37292:SF2">
    <property type="entry name" value="DUF262 DOMAIN-CONTAINING PROTEIN"/>
    <property type="match status" value="1"/>
</dbReference>